<dbReference type="GO" id="GO:0098554">
    <property type="term" value="C:cytoplasmic side of endoplasmic reticulum membrane"/>
    <property type="evidence" value="ECO:0007669"/>
    <property type="project" value="TreeGrafter"/>
</dbReference>
<feature type="transmembrane region" description="Helical" evidence="9">
    <location>
        <begin position="327"/>
        <end position="345"/>
    </location>
</feature>
<dbReference type="Proteomes" id="UP000696485">
    <property type="component" value="Unassembled WGS sequence"/>
</dbReference>
<name>A0A9P5SQA3_9FUNG</name>
<keyword evidence="6 9" id="KW-1133">Transmembrane helix</keyword>
<feature type="compositionally biased region" description="Basic and acidic residues" evidence="8">
    <location>
        <begin position="365"/>
        <end position="397"/>
    </location>
</feature>
<organism evidence="10 11">
    <name type="scientific">Podila minutissima</name>
    <dbReference type="NCBI Taxonomy" id="64525"/>
    <lineage>
        <taxon>Eukaryota</taxon>
        <taxon>Fungi</taxon>
        <taxon>Fungi incertae sedis</taxon>
        <taxon>Mucoromycota</taxon>
        <taxon>Mortierellomycotina</taxon>
        <taxon>Mortierellomycetes</taxon>
        <taxon>Mortierellales</taxon>
        <taxon>Mortierellaceae</taxon>
        <taxon>Podila</taxon>
    </lineage>
</organism>
<dbReference type="GO" id="GO:0033619">
    <property type="term" value="P:membrane protein proteolysis"/>
    <property type="evidence" value="ECO:0007669"/>
    <property type="project" value="TreeGrafter"/>
</dbReference>
<keyword evidence="4" id="KW-0378">Hydrolase</keyword>
<comment type="caution">
    <text evidence="10">The sequence shown here is derived from an EMBL/GenBank/DDBJ whole genome shotgun (WGS) entry which is preliminary data.</text>
</comment>
<feature type="transmembrane region" description="Helical" evidence="9">
    <location>
        <begin position="150"/>
        <end position="173"/>
    </location>
</feature>
<feature type="transmembrane region" description="Helical" evidence="9">
    <location>
        <begin position="298"/>
        <end position="321"/>
    </location>
</feature>
<sequence>MTEKYVPSPEVVEQGLYVAYTALSTMAVVPIYFGSFAALKKWKNPKDKKSKKKAGDESDSDDEDEATESMSLEDAYMFPLFGSMTLFGLYLVFKYIDKTYVNYLLTAYFGLLGVMATTQVGVNIVNPIIKVLGINVDKWHLNLTKKKKELYSAKFTIIHLFMMVASILLSGYYVATKNWIASNIFGICFALNAIQLLALDSFKTGMILLSGLFLYDIFWVFGTDVMVSVAMNFDAPVKVIFPRLFFGLPADQAYQFAMLGLGDIVIPGVFVALCLRFDQHLAGTKNPNLGRSTRFSKPYFIACFIAYALGLGTTIYVMHTFKAAQPALLYLSPACILSVLITGLVRGEIKEVFAYTSEEGIEAAKAKEAEEKKKGEDKKKDDKVTKEEPVVSLKAEKASSASESDQDTKKSPARKRKSGSKSSKKK</sequence>
<dbReference type="EMBL" id="JAAAUY010000115">
    <property type="protein sequence ID" value="KAF9335103.1"/>
    <property type="molecule type" value="Genomic_DNA"/>
</dbReference>
<dbReference type="SMART" id="SM00730">
    <property type="entry name" value="PSN"/>
    <property type="match status" value="1"/>
</dbReference>
<accession>A0A9P5SQA3</accession>
<dbReference type="GO" id="GO:0006465">
    <property type="term" value="P:signal peptide processing"/>
    <property type="evidence" value="ECO:0007669"/>
    <property type="project" value="TreeGrafter"/>
</dbReference>
<evidence type="ECO:0000313" key="11">
    <source>
        <dbReference type="Proteomes" id="UP000696485"/>
    </source>
</evidence>
<evidence type="ECO:0000313" key="10">
    <source>
        <dbReference type="EMBL" id="KAF9335103.1"/>
    </source>
</evidence>
<evidence type="ECO:0000256" key="6">
    <source>
        <dbReference type="ARBA" id="ARBA00022989"/>
    </source>
</evidence>
<dbReference type="GO" id="GO:0042500">
    <property type="term" value="F:aspartic endopeptidase activity, intramembrane cleaving"/>
    <property type="evidence" value="ECO:0007669"/>
    <property type="project" value="InterPro"/>
</dbReference>
<evidence type="ECO:0000256" key="9">
    <source>
        <dbReference type="SAM" id="Phobius"/>
    </source>
</evidence>
<evidence type="ECO:0000256" key="5">
    <source>
        <dbReference type="ARBA" id="ARBA00022824"/>
    </source>
</evidence>
<dbReference type="Pfam" id="PF04258">
    <property type="entry name" value="Peptidase_A22B"/>
    <property type="match status" value="1"/>
</dbReference>
<dbReference type="InterPro" id="IPR006639">
    <property type="entry name" value="Preselin/SPP"/>
</dbReference>
<feature type="transmembrane region" description="Helical" evidence="9">
    <location>
        <begin position="17"/>
        <end position="39"/>
    </location>
</feature>
<comment type="similarity">
    <text evidence="2">Belongs to the peptidase A22B family.</text>
</comment>
<keyword evidence="3 9" id="KW-0812">Transmembrane</keyword>
<evidence type="ECO:0000256" key="2">
    <source>
        <dbReference type="ARBA" id="ARBA00006859"/>
    </source>
</evidence>
<feature type="region of interest" description="Disordered" evidence="8">
    <location>
        <begin position="365"/>
        <end position="426"/>
    </location>
</feature>
<keyword evidence="5" id="KW-0256">Endoplasmic reticulum</keyword>
<dbReference type="PANTHER" id="PTHR12174:SF23">
    <property type="entry name" value="MINOR HISTOCOMPATIBILITY ANTIGEN H13"/>
    <property type="match status" value="1"/>
</dbReference>
<dbReference type="PANTHER" id="PTHR12174">
    <property type="entry name" value="SIGNAL PEPTIDE PEPTIDASE"/>
    <property type="match status" value="1"/>
</dbReference>
<evidence type="ECO:0000256" key="3">
    <source>
        <dbReference type="ARBA" id="ARBA00022692"/>
    </source>
</evidence>
<evidence type="ECO:0000256" key="4">
    <source>
        <dbReference type="ARBA" id="ARBA00022801"/>
    </source>
</evidence>
<feature type="compositionally biased region" description="Basic residues" evidence="8">
    <location>
        <begin position="411"/>
        <end position="426"/>
    </location>
</feature>
<proteinExistence type="inferred from homology"/>
<evidence type="ECO:0000256" key="7">
    <source>
        <dbReference type="ARBA" id="ARBA00023136"/>
    </source>
</evidence>
<feature type="transmembrane region" description="Helical" evidence="9">
    <location>
        <begin position="179"/>
        <end position="199"/>
    </location>
</feature>
<gene>
    <name evidence="10" type="ORF">BG006_000842</name>
</gene>
<evidence type="ECO:0000256" key="8">
    <source>
        <dbReference type="SAM" id="MobiDB-lite"/>
    </source>
</evidence>
<feature type="transmembrane region" description="Helical" evidence="9">
    <location>
        <begin position="105"/>
        <end position="129"/>
    </location>
</feature>
<protein>
    <recommendedName>
        <fullName evidence="12">Signal peptide peptidase</fullName>
    </recommendedName>
</protein>
<reference evidence="10" key="1">
    <citation type="journal article" date="2020" name="Fungal Divers.">
        <title>Resolving the Mortierellaceae phylogeny through synthesis of multi-gene phylogenetics and phylogenomics.</title>
        <authorList>
            <person name="Vandepol N."/>
            <person name="Liber J."/>
            <person name="Desiro A."/>
            <person name="Na H."/>
            <person name="Kennedy M."/>
            <person name="Barry K."/>
            <person name="Grigoriev I.V."/>
            <person name="Miller A.N."/>
            <person name="O'Donnell K."/>
            <person name="Stajich J.E."/>
            <person name="Bonito G."/>
        </authorList>
    </citation>
    <scope>NUCLEOTIDE SEQUENCE</scope>
    <source>
        <strain evidence="10">NVP1</strain>
    </source>
</reference>
<keyword evidence="7 9" id="KW-0472">Membrane</keyword>
<evidence type="ECO:0000256" key="1">
    <source>
        <dbReference type="ARBA" id="ARBA00004477"/>
    </source>
</evidence>
<dbReference type="InterPro" id="IPR007369">
    <property type="entry name" value="Peptidase_A22B_SPP"/>
</dbReference>
<keyword evidence="11" id="KW-1185">Reference proteome</keyword>
<evidence type="ECO:0008006" key="12">
    <source>
        <dbReference type="Google" id="ProtNLM"/>
    </source>
</evidence>
<comment type="subcellular location">
    <subcellularLocation>
        <location evidence="1">Endoplasmic reticulum membrane</location>
        <topology evidence="1">Multi-pass membrane protein</topology>
    </subcellularLocation>
</comment>
<dbReference type="AlphaFoldDB" id="A0A9P5SQA3"/>
<feature type="transmembrane region" description="Helical" evidence="9">
    <location>
        <begin position="75"/>
        <end position="93"/>
    </location>
</feature>
<feature type="transmembrane region" description="Helical" evidence="9">
    <location>
        <begin position="206"/>
        <end position="233"/>
    </location>
</feature>
<feature type="transmembrane region" description="Helical" evidence="9">
    <location>
        <begin position="253"/>
        <end position="277"/>
    </location>
</feature>
<dbReference type="GO" id="GO:0098553">
    <property type="term" value="C:lumenal side of endoplasmic reticulum membrane"/>
    <property type="evidence" value="ECO:0007669"/>
    <property type="project" value="TreeGrafter"/>
</dbReference>